<dbReference type="GO" id="GO:0015194">
    <property type="term" value="F:L-serine transmembrane transporter activity"/>
    <property type="evidence" value="ECO:0007669"/>
    <property type="project" value="TreeGrafter"/>
</dbReference>
<dbReference type="EMBL" id="HBIJ01008268">
    <property type="protein sequence ID" value="CAE0365099.1"/>
    <property type="molecule type" value="Transcribed_RNA"/>
</dbReference>
<name>A0A6S8D239_9STRA</name>
<keyword evidence="8 9" id="KW-0472">Membrane</keyword>
<evidence type="ECO:0000256" key="2">
    <source>
        <dbReference type="ARBA" id="ARBA00008066"/>
    </source>
</evidence>
<dbReference type="GO" id="GO:0005774">
    <property type="term" value="C:vacuolar membrane"/>
    <property type="evidence" value="ECO:0007669"/>
    <property type="project" value="UniProtKB-SubCell"/>
</dbReference>
<dbReference type="AlphaFoldDB" id="A0A6S8D239"/>
<proteinExistence type="inferred from homology"/>
<dbReference type="GO" id="GO:0005290">
    <property type="term" value="F:L-histidine transmembrane transporter activity"/>
    <property type="evidence" value="ECO:0007669"/>
    <property type="project" value="TreeGrafter"/>
</dbReference>
<keyword evidence="4" id="KW-0926">Vacuole</keyword>
<feature type="transmembrane region" description="Helical" evidence="9">
    <location>
        <begin position="101"/>
        <end position="123"/>
    </location>
</feature>
<evidence type="ECO:0000313" key="11">
    <source>
        <dbReference type="EMBL" id="CAE0365097.1"/>
    </source>
</evidence>
<dbReference type="EMBL" id="HBIJ01008265">
    <property type="protein sequence ID" value="CAE0365097.1"/>
    <property type="molecule type" value="Transcribed_RNA"/>
</dbReference>
<sequence length="448" mass="48769">MSASTTLIPPSLSESSRRRRERVASIASCILNLTNTIVGSGMLGLPKAFENAGAVMGCILLIIFASLSGFGLYLLASSARLCNRVDDASFRAVAEIASPRFSALIDAAVAIKCFGVATSYLIVVGDAVPRVIGTFSRNFWIILSTIFISPLCLLDKLDGLKFTSALSLLFVAYLTGMIITYRFSYGHCGENCMPSNQTLINLRLAKTMTIFVFGFTCHQNIFSVVTEIKRPTSQRISFVIFFSLFIACSVYIAVAWSGYHTFGKKVQGDILDNYNASPAVDVARLFVAALVAFSYPLQCHPSRNCFLSLLDQCFSSNSIESYPPALLPQQQDHSTSMVQQQDQNEELSSVVTKGGFRNRFAHSRQARRLTTLCFLFASLLIALSVESLTTVLAIVGATGSTMVSYVLPGGIYYRLAPPSLIRSCALALFCLGLFVMPTAVCLIFVDID</sequence>
<feature type="transmembrane region" description="Helical" evidence="9">
    <location>
        <begin position="204"/>
        <end position="226"/>
    </location>
</feature>
<dbReference type="PANTHER" id="PTHR22950">
    <property type="entry name" value="AMINO ACID TRANSPORTER"/>
    <property type="match status" value="1"/>
</dbReference>
<feature type="transmembrane region" description="Helical" evidence="9">
    <location>
        <begin position="238"/>
        <end position="259"/>
    </location>
</feature>
<evidence type="ECO:0000313" key="13">
    <source>
        <dbReference type="EMBL" id="CAE0365099.1"/>
    </source>
</evidence>
<evidence type="ECO:0000256" key="6">
    <source>
        <dbReference type="ARBA" id="ARBA00022970"/>
    </source>
</evidence>
<feature type="transmembrane region" description="Helical" evidence="9">
    <location>
        <begin position="135"/>
        <end position="154"/>
    </location>
</feature>
<dbReference type="GO" id="GO:0005313">
    <property type="term" value="F:L-glutamate transmembrane transporter activity"/>
    <property type="evidence" value="ECO:0007669"/>
    <property type="project" value="TreeGrafter"/>
</dbReference>
<dbReference type="InterPro" id="IPR013057">
    <property type="entry name" value="AA_transpt_TM"/>
</dbReference>
<comment type="similarity">
    <text evidence="2">Belongs to the amino acid/polyamine transporter 2 family.</text>
</comment>
<reference evidence="13" key="1">
    <citation type="submission" date="2021-01" db="EMBL/GenBank/DDBJ databases">
        <authorList>
            <person name="Corre E."/>
            <person name="Pelletier E."/>
            <person name="Niang G."/>
            <person name="Scheremetjew M."/>
            <person name="Finn R."/>
            <person name="Kale V."/>
            <person name="Holt S."/>
            <person name="Cochrane G."/>
            <person name="Meng A."/>
            <person name="Brown T."/>
            <person name="Cohen L."/>
        </authorList>
    </citation>
    <scope>NUCLEOTIDE SEQUENCE</scope>
    <source>
        <strain evidence="13">CCMP1510</strain>
    </source>
</reference>
<evidence type="ECO:0000259" key="10">
    <source>
        <dbReference type="Pfam" id="PF01490"/>
    </source>
</evidence>
<keyword evidence="5 9" id="KW-0812">Transmembrane</keyword>
<evidence type="ECO:0000256" key="7">
    <source>
        <dbReference type="ARBA" id="ARBA00022989"/>
    </source>
</evidence>
<keyword evidence="7 9" id="KW-1133">Transmembrane helix</keyword>
<feature type="transmembrane region" description="Helical" evidence="9">
    <location>
        <begin position="166"/>
        <end position="184"/>
    </location>
</feature>
<feature type="transmembrane region" description="Helical" evidence="9">
    <location>
        <begin position="391"/>
        <end position="413"/>
    </location>
</feature>
<dbReference type="GO" id="GO:0061459">
    <property type="term" value="F:L-arginine transmembrane transporter activity"/>
    <property type="evidence" value="ECO:0007669"/>
    <property type="project" value="TreeGrafter"/>
</dbReference>
<feature type="transmembrane region" description="Helical" evidence="9">
    <location>
        <begin position="52"/>
        <end position="75"/>
    </location>
</feature>
<evidence type="ECO:0000313" key="12">
    <source>
        <dbReference type="EMBL" id="CAE0365098.1"/>
    </source>
</evidence>
<feature type="domain" description="Amino acid transporter transmembrane" evidence="10">
    <location>
        <begin position="24"/>
        <end position="436"/>
    </location>
</feature>
<dbReference type="Pfam" id="PF01490">
    <property type="entry name" value="Aa_trans"/>
    <property type="match status" value="1"/>
</dbReference>
<evidence type="ECO:0000256" key="9">
    <source>
        <dbReference type="SAM" id="Phobius"/>
    </source>
</evidence>
<feature type="transmembrane region" description="Helical" evidence="9">
    <location>
        <begin position="279"/>
        <end position="297"/>
    </location>
</feature>
<feature type="transmembrane region" description="Helical" evidence="9">
    <location>
        <begin position="366"/>
        <end position="385"/>
    </location>
</feature>
<dbReference type="PANTHER" id="PTHR22950:SF678">
    <property type="entry name" value="VACUOLAR AMINO ACID TRANSPORTER 5-RELATED"/>
    <property type="match status" value="1"/>
</dbReference>
<protein>
    <recommendedName>
        <fullName evidence="10">Amino acid transporter transmembrane domain-containing protein</fullName>
    </recommendedName>
</protein>
<feature type="transmembrane region" description="Helical" evidence="9">
    <location>
        <begin position="425"/>
        <end position="445"/>
    </location>
</feature>
<keyword evidence="6" id="KW-0029">Amino-acid transport</keyword>
<dbReference type="GO" id="GO:0005302">
    <property type="term" value="F:L-tyrosine transmembrane transporter activity"/>
    <property type="evidence" value="ECO:0007669"/>
    <property type="project" value="TreeGrafter"/>
</dbReference>
<feature type="transmembrane region" description="Helical" evidence="9">
    <location>
        <begin position="23"/>
        <end position="46"/>
    </location>
</feature>
<evidence type="ECO:0000256" key="1">
    <source>
        <dbReference type="ARBA" id="ARBA00004128"/>
    </source>
</evidence>
<gene>
    <name evidence="11" type="ORF">ALAG00032_LOCUS5839</name>
    <name evidence="12" type="ORF">ALAG00032_LOCUS5840</name>
    <name evidence="13" type="ORF">ALAG00032_LOCUS5841</name>
</gene>
<dbReference type="GO" id="GO:0015189">
    <property type="term" value="F:L-lysine transmembrane transporter activity"/>
    <property type="evidence" value="ECO:0007669"/>
    <property type="project" value="TreeGrafter"/>
</dbReference>
<accession>A0A6S8D239</accession>
<dbReference type="EMBL" id="HBIJ01008266">
    <property type="protein sequence ID" value="CAE0365098.1"/>
    <property type="molecule type" value="Transcribed_RNA"/>
</dbReference>
<comment type="subcellular location">
    <subcellularLocation>
        <location evidence="1">Vacuole membrane</location>
        <topology evidence="1">Multi-pass membrane protein</topology>
    </subcellularLocation>
</comment>
<evidence type="ECO:0000256" key="3">
    <source>
        <dbReference type="ARBA" id="ARBA00022448"/>
    </source>
</evidence>
<organism evidence="13">
    <name type="scientific">Aureoumbra lagunensis</name>
    <dbReference type="NCBI Taxonomy" id="44058"/>
    <lineage>
        <taxon>Eukaryota</taxon>
        <taxon>Sar</taxon>
        <taxon>Stramenopiles</taxon>
        <taxon>Ochrophyta</taxon>
        <taxon>Pelagophyceae</taxon>
        <taxon>Pelagomonadales</taxon>
        <taxon>Aureoumbra</taxon>
    </lineage>
</organism>
<keyword evidence="3" id="KW-0813">Transport</keyword>
<evidence type="ECO:0000256" key="4">
    <source>
        <dbReference type="ARBA" id="ARBA00022554"/>
    </source>
</evidence>
<evidence type="ECO:0000256" key="5">
    <source>
        <dbReference type="ARBA" id="ARBA00022692"/>
    </source>
</evidence>
<evidence type="ECO:0000256" key="8">
    <source>
        <dbReference type="ARBA" id="ARBA00023136"/>
    </source>
</evidence>